<gene>
    <name evidence="2" type="ORF">SAMN02744645_2464</name>
</gene>
<dbReference type="Proteomes" id="UP000184000">
    <property type="component" value="Unassembled WGS sequence"/>
</dbReference>
<proteinExistence type="predicted"/>
<organism evidence="2 3">
    <name type="scientific">Stutzerimonas xanthomarina DSM 18231</name>
    <dbReference type="NCBI Taxonomy" id="1403346"/>
    <lineage>
        <taxon>Bacteria</taxon>
        <taxon>Pseudomonadati</taxon>
        <taxon>Pseudomonadota</taxon>
        <taxon>Gammaproteobacteria</taxon>
        <taxon>Pseudomonadales</taxon>
        <taxon>Pseudomonadaceae</taxon>
        <taxon>Stutzerimonas</taxon>
    </lineage>
</organism>
<dbReference type="RefSeq" id="WP_073301068.1">
    <property type="nucleotide sequence ID" value="NZ_FQXA01000004.1"/>
</dbReference>
<sequence length="170" mass="18359">MSRLLLATLLALAAPFAVADVRELQWSDLIPADAPPPPPPVALHDMSQLADALAAEAGPAAAQQSPAEPVVEELDGVQVKLPGYIVPLDMSEDGRVTEFLLVPYFGACIHVPPPPSNQIVHATSELGVKVDELYQPFWIEGPLKVEHATSELADAGYRMQAQKIYLYELE</sequence>
<evidence type="ECO:0000313" key="3">
    <source>
        <dbReference type="Proteomes" id="UP000184000"/>
    </source>
</evidence>
<dbReference type="GeneID" id="98636823"/>
<feature type="chain" id="PRO_5009913122" description="Lipoprotein" evidence="1">
    <location>
        <begin position="20"/>
        <end position="170"/>
    </location>
</feature>
<dbReference type="InterPro" id="IPR021727">
    <property type="entry name" value="DUF3299"/>
</dbReference>
<feature type="signal peptide" evidence="1">
    <location>
        <begin position="1"/>
        <end position="19"/>
    </location>
</feature>
<dbReference type="EMBL" id="FQXA01000004">
    <property type="protein sequence ID" value="SHH10565.1"/>
    <property type="molecule type" value="Genomic_DNA"/>
</dbReference>
<dbReference type="AlphaFoldDB" id="A0A1M5Q916"/>
<name>A0A1M5Q916_9GAMM</name>
<protein>
    <recommendedName>
        <fullName evidence="4">Lipoprotein</fullName>
    </recommendedName>
</protein>
<evidence type="ECO:0000313" key="2">
    <source>
        <dbReference type="EMBL" id="SHH10565.1"/>
    </source>
</evidence>
<evidence type="ECO:0000256" key="1">
    <source>
        <dbReference type="SAM" id="SignalP"/>
    </source>
</evidence>
<dbReference type="Gene3D" id="2.40.50.870">
    <property type="entry name" value="Protein of unknown function (DUF3299)"/>
    <property type="match status" value="1"/>
</dbReference>
<evidence type="ECO:0008006" key="4">
    <source>
        <dbReference type="Google" id="ProtNLM"/>
    </source>
</evidence>
<dbReference type="Pfam" id="PF11736">
    <property type="entry name" value="DUF3299"/>
    <property type="match status" value="1"/>
</dbReference>
<keyword evidence="1" id="KW-0732">Signal</keyword>
<accession>A0A1M5Q916</accession>
<reference evidence="2 3" key="1">
    <citation type="submission" date="2016-11" db="EMBL/GenBank/DDBJ databases">
        <authorList>
            <person name="Jaros S."/>
            <person name="Januszkiewicz K."/>
            <person name="Wedrychowicz H."/>
        </authorList>
    </citation>
    <scope>NUCLEOTIDE SEQUENCE [LARGE SCALE GENOMIC DNA]</scope>
    <source>
        <strain evidence="2 3">DSM 18231</strain>
    </source>
</reference>